<reference evidence="13 14" key="1">
    <citation type="journal article" date="2011" name="J. Bacteriol.">
        <title>Genome sequence of Haloplasma contractile, an unusual contractile bacterium from a deep-sea anoxic brine lake.</title>
        <authorList>
            <person name="Antunes A."/>
            <person name="Alam I."/>
            <person name="El Dorry H."/>
            <person name="Siam R."/>
            <person name="Robertson A."/>
            <person name="Bajic V.B."/>
            <person name="Stingl U."/>
        </authorList>
    </citation>
    <scope>NUCLEOTIDE SEQUENCE [LARGE SCALE GENOMIC DNA]</scope>
    <source>
        <strain evidence="13 14">SSD-17B</strain>
    </source>
</reference>
<keyword evidence="8 10" id="KW-1133">Transmembrane helix</keyword>
<dbReference type="OrthoDB" id="9770415at2"/>
<dbReference type="EMBL" id="AFNU02000004">
    <property type="protein sequence ID" value="ERJ12636.1"/>
    <property type="molecule type" value="Genomic_DNA"/>
</dbReference>
<dbReference type="GO" id="GO:0016887">
    <property type="term" value="F:ATP hydrolysis activity"/>
    <property type="evidence" value="ECO:0007669"/>
    <property type="project" value="InterPro"/>
</dbReference>
<accession>F7PSH6</accession>
<dbReference type="SUPFAM" id="SSF90123">
    <property type="entry name" value="ABC transporter transmembrane region"/>
    <property type="match status" value="1"/>
</dbReference>
<name>F7PSH6_9MOLU</name>
<evidence type="ECO:0000256" key="10">
    <source>
        <dbReference type="SAM" id="Phobius"/>
    </source>
</evidence>
<dbReference type="PROSITE" id="PS00211">
    <property type="entry name" value="ABC_TRANSPORTER_1"/>
    <property type="match status" value="1"/>
</dbReference>
<comment type="caution">
    <text evidence="13">The sequence shown here is derived from an EMBL/GenBank/DDBJ whole genome shotgun (WGS) entry which is preliminary data.</text>
</comment>
<proteinExistence type="inferred from homology"/>
<dbReference type="Gene3D" id="3.40.50.300">
    <property type="entry name" value="P-loop containing nucleotide triphosphate hydrolases"/>
    <property type="match status" value="1"/>
</dbReference>
<dbReference type="GO" id="GO:0015421">
    <property type="term" value="F:ABC-type oligopeptide transporter activity"/>
    <property type="evidence" value="ECO:0007669"/>
    <property type="project" value="TreeGrafter"/>
</dbReference>
<evidence type="ECO:0000256" key="6">
    <source>
        <dbReference type="ARBA" id="ARBA00022741"/>
    </source>
</evidence>
<dbReference type="eggNOG" id="COG1132">
    <property type="taxonomic scope" value="Bacteria"/>
</dbReference>
<sequence length="587" mass="66532">MFDIFGKLKWFIKEHWRRYLLAILFLNASSIASVIPPRIIGEGINHIVNKTLTPEKLLELVLLMTLLAVGGYIVSFLWVYLLFGAGNLLEFDLRKMFFKHLLRMDAKFYEKNLVGDLMARATSDLRAISFTAGFGVLALVDATVYLAFLLGMMIFTINLKLTLFSLLPLPIVVIGVRFLGKKIHKHFTEAQNSFSDLNNKVLESVSGVRVVRAYVQERKDIERLDESAKNVVEKNLELNKYDAAFESVFLAAFSIAYAIAIGYGTYLVFNQQLDPGDLVTFTIYLGMLRWPMFAMGEATNVMQRGNASYDRINNIVEQDSEVVEPKRPVKIGGQFRSIQFKNVSFEYPDGQFKVLDDINFEIKQGKTLGIVGKTGSGKTTIIRQMLKQYDLKDGDILINNEDYKEVKTKDIRKFFGYVPQEHILFTGTVKENIAFGNVFAENEEIEQAIDISAFRKDLKFLEHGLETLVGEHGVTLSGGQKQRLSIARAVLINPDILILDDSLSAVDGTTEKTILRNIKKYRSGKNTIIIAHRLSAVEHADEIIVMDDGEIVERGTHKELMDLNGWYARQYIHQQMLNHEVGDQDEA</sequence>
<dbReference type="Proteomes" id="UP000005707">
    <property type="component" value="Unassembled WGS sequence"/>
</dbReference>
<evidence type="ECO:0000313" key="13">
    <source>
        <dbReference type="EMBL" id="ERJ12636.1"/>
    </source>
</evidence>
<feature type="transmembrane region" description="Helical" evidence="10">
    <location>
        <begin position="60"/>
        <end position="89"/>
    </location>
</feature>
<dbReference type="RefSeq" id="WP_008824785.1">
    <property type="nucleotide sequence ID" value="NZ_AFNU02000004.1"/>
</dbReference>
<dbReference type="PANTHER" id="PTHR43394:SF1">
    <property type="entry name" value="ATP-BINDING CASSETTE SUB-FAMILY B MEMBER 10, MITOCHONDRIAL"/>
    <property type="match status" value="1"/>
</dbReference>
<dbReference type="InterPro" id="IPR039421">
    <property type="entry name" value="Type_1_exporter"/>
</dbReference>
<reference evidence="13 14" key="2">
    <citation type="journal article" date="2013" name="PLoS ONE">
        <title>INDIGO - INtegrated Data Warehouse of MIcrobial GenOmes with Examples from the Red Sea Extremophiles.</title>
        <authorList>
            <person name="Alam I."/>
            <person name="Antunes A."/>
            <person name="Kamau A.A."/>
            <person name="Ba Alawi W."/>
            <person name="Kalkatawi M."/>
            <person name="Stingl U."/>
            <person name="Bajic V.B."/>
        </authorList>
    </citation>
    <scope>NUCLEOTIDE SEQUENCE [LARGE SCALE GENOMIC DNA]</scope>
    <source>
        <strain evidence="13 14">SSD-17B</strain>
    </source>
</reference>
<evidence type="ECO:0000256" key="8">
    <source>
        <dbReference type="ARBA" id="ARBA00022989"/>
    </source>
</evidence>
<gene>
    <name evidence="13" type="ORF">HLPCO_001637</name>
</gene>
<evidence type="ECO:0000256" key="7">
    <source>
        <dbReference type="ARBA" id="ARBA00022840"/>
    </source>
</evidence>
<dbReference type="CDD" id="cd18541">
    <property type="entry name" value="ABC_6TM_TmrB_like"/>
    <property type="match status" value="1"/>
</dbReference>
<comment type="similarity">
    <text evidence="2">Belongs to the ABC transporter superfamily.</text>
</comment>
<evidence type="ECO:0000256" key="5">
    <source>
        <dbReference type="ARBA" id="ARBA00022692"/>
    </source>
</evidence>
<evidence type="ECO:0000259" key="12">
    <source>
        <dbReference type="PROSITE" id="PS50929"/>
    </source>
</evidence>
<dbReference type="PROSITE" id="PS50893">
    <property type="entry name" value="ABC_TRANSPORTER_2"/>
    <property type="match status" value="1"/>
</dbReference>
<comment type="subcellular location">
    <subcellularLocation>
        <location evidence="1">Cell membrane</location>
        <topology evidence="1">Multi-pass membrane protein</topology>
    </subcellularLocation>
</comment>
<evidence type="ECO:0000256" key="2">
    <source>
        <dbReference type="ARBA" id="ARBA00005417"/>
    </source>
</evidence>
<keyword evidence="5 10" id="KW-0812">Transmembrane</keyword>
<dbReference type="FunCoup" id="F7PSH6">
    <property type="interactions" value="100"/>
</dbReference>
<keyword evidence="7 13" id="KW-0067">ATP-binding</keyword>
<keyword evidence="6" id="KW-0547">Nucleotide-binding</keyword>
<evidence type="ECO:0000259" key="11">
    <source>
        <dbReference type="PROSITE" id="PS50893"/>
    </source>
</evidence>
<dbReference type="PROSITE" id="PS50929">
    <property type="entry name" value="ABC_TM1F"/>
    <property type="match status" value="1"/>
</dbReference>
<protein>
    <submittedName>
        <fullName evidence="13">ABC transporter ATP-binding-permease protein</fullName>
    </submittedName>
</protein>
<dbReference type="STRING" id="1033810.HLPCO_001637"/>
<dbReference type="PANTHER" id="PTHR43394">
    <property type="entry name" value="ATP-DEPENDENT PERMEASE MDL1, MITOCHONDRIAL"/>
    <property type="match status" value="1"/>
</dbReference>
<dbReference type="InterPro" id="IPR027417">
    <property type="entry name" value="P-loop_NTPase"/>
</dbReference>
<feature type="transmembrane region" description="Helical" evidence="10">
    <location>
        <begin position="248"/>
        <end position="269"/>
    </location>
</feature>
<evidence type="ECO:0000313" key="14">
    <source>
        <dbReference type="Proteomes" id="UP000005707"/>
    </source>
</evidence>
<evidence type="ECO:0000256" key="1">
    <source>
        <dbReference type="ARBA" id="ARBA00004651"/>
    </source>
</evidence>
<feature type="domain" description="ABC transporter" evidence="11">
    <location>
        <begin position="338"/>
        <end position="573"/>
    </location>
</feature>
<dbReference type="InParanoid" id="F7PSH6"/>
<dbReference type="Pfam" id="PF00005">
    <property type="entry name" value="ABC_tran"/>
    <property type="match status" value="1"/>
</dbReference>
<feature type="transmembrane region" description="Helical" evidence="10">
    <location>
        <begin position="127"/>
        <end position="155"/>
    </location>
</feature>
<dbReference type="InterPro" id="IPR003593">
    <property type="entry name" value="AAA+_ATPase"/>
</dbReference>
<evidence type="ECO:0000256" key="3">
    <source>
        <dbReference type="ARBA" id="ARBA00022448"/>
    </source>
</evidence>
<keyword evidence="3" id="KW-0813">Transport</keyword>
<dbReference type="SMART" id="SM00382">
    <property type="entry name" value="AAA"/>
    <property type="match status" value="1"/>
</dbReference>
<feature type="transmembrane region" description="Helical" evidence="10">
    <location>
        <begin position="20"/>
        <end position="40"/>
    </location>
</feature>
<feature type="transmembrane region" description="Helical" evidence="10">
    <location>
        <begin position="161"/>
        <end position="179"/>
    </location>
</feature>
<evidence type="ECO:0000256" key="9">
    <source>
        <dbReference type="ARBA" id="ARBA00023136"/>
    </source>
</evidence>
<dbReference type="FunFam" id="1.20.1560.10:FF:000011">
    <property type="entry name" value="Multidrug ABC transporter ATP-binding protein"/>
    <property type="match status" value="1"/>
</dbReference>
<dbReference type="AlphaFoldDB" id="F7PSH6"/>
<dbReference type="GO" id="GO:0005524">
    <property type="term" value="F:ATP binding"/>
    <property type="evidence" value="ECO:0007669"/>
    <property type="project" value="UniProtKB-KW"/>
</dbReference>
<dbReference type="SUPFAM" id="SSF52540">
    <property type="entry name" value="P-loop containing nucleoside triphosphate hydrolases"/>
    <property type="match status" value="1"/>
</dbReference>
<dbReference type="InterPro" id="IPR011527">
    <property type="entry name" value="ABC1_TM_dom"/>
</dbReference>
<keyword evidence="4" id="KW-1003">Cell membrane</keyword>
<dbReference type="Gene3D" id="1.20.1560.10">
    <property type="entry name" value="ABC transporter type 1, transmembrane domain"/>
    <property type="match status" value="1"/>
</dbReference>
<dbReference type="Pfam" id="PF00664">
    <property type="entry name" value="ABC_membrane"/>
    <property type="match status" value="1"/>
</dbReference>
<keyword evidence="9 10" id="KW-0472">Membrane</keyword>
<dbReference type="InterPro" id="IPR036640">
    <property type="entry name" value="ABC1_TM_sf"/>
</dbReference>
<dbReference type="FunFam" id="3.40.50.300:FF:000221">
    <property type="entry name" value="Multidrug ABC transporter ATP-binding protein"/>
    <property type="match status" value="1"/>
</dbReference>
<dbReference type="GO" id="GO:0005886">
    <property type="term" value="C:plasma membrane"/>
    <property type="evidence" value="ECO:0007669"/>
    <property type="project" value="UniProtKB-SubCell"/>
</dbReference>
<feature type="domain" description="ABC transmembrane type-1" evidence="12">
    <location>
        <begin position="20"/>
        <end position="304"/>
    </location>
</feature>
<organism evidence="13 14">
    <name type="scientific">Haloplasma contractile SSD-17B</name>
    <dbReference type="NCBI Taxonomy" id="1033810"/>
    <lineage>
        <taxon>Bacteria</taxon>
        <taxon>Bacillati</taxon>
        <taxon>Mycoplasmatota</taxon>
        <taxon>Mollicutes</taxon>
        <taxon>Haloplasmatales</taxon>
        <taxon>Haloplasmataceae</taxon>
        <taxon>Haloplasma</taxon>
    </lineage>
</organism>
<evidence type="ECO:0000256" key="4">
    <source>
        <dbReference type="ARBA" id="ARBA00022475"/>
    </source>
</evidence>
<dbReference type="InterPro" id="IPR003439">
    <property type="entry name" value="ABC_transporter-like_ATP-bd"/>
</dbReference>
<dbReference type="InterPro" id="IPR017871">
    <property type="entry name" value="ABC_transporter-like_CS"/>
</dbReference>
<keyword evidence="14" id="KW-1185">Reference proteome</keyword>